<dbReference type="InterPro" id="IPR051012">
    <property type="entry name" value="CellSynth/LPSAsmb/PSIAsmb"/>
</dbReference>
<evidence type="ECO:0000256" key="2">
    <source>
        <dbReference type="ARBA" id="ARBA00022803"/>
    </source>
</evidence>
<dbReference type="InterPro" id="IPR019734">
    <property type="entry name" value="TPR_rpt"/>
</dbReference>
<protein>
    <submittedName>
        <fullName evidence="6">Tetratricopeptide repeat protein</fullName>
    </submittedName>
</protein>
<dbReference type="SMART" id="SM00448">
    <property type="entry name" value="REC"/>
    <property type="match status" value="1"/>
</dbReference>
<evidence type="ECO:0000256" key="3">
    <source>
        <dbReference type="PROSITE-ProRule" id="PRU00169"/>
    </source>
</evidence>
<feature type="domain" description="Response regulatory" evidence="5">
    <location>
        <begin position="1"/>
        <end position="112"/>
    </location>
</feature>
<feature type="modified residue" description="4-aspartylphosphate" evidence="3">
    <location>
        <position position="43"/>
    </location>
</feature>
<evidence type="ECO:0000313" key="7">
    <source>
        <dbReference type="Proteomes" id="UP000683428"/>
    </source>
</evidence>
<reference evidence="6" key="1">
    <citation type="submission" date="2020-11" db="EMBL/GenBank/DDBJ databases">
        <title>Azospira inquinata sp. nov.</title>
        <authorList>
            <person name="Moe W.M."/>
            <person name="Mikes M.C."/>
        </authorList>
    </citation>
    <scope>NUCLEOTIDE SEQUENCE</scope>
    <source>
        <strain evidence="6">Azo-3</strain>
    </source>
</reference>
<proteinExistence type="predicted"/>
<name>A0A975SQC2_9RHOO</name>
<dbReference type="KEGG" id="aiq:Azoinq_09530"/>
<sequence>MRTVLRDILRSMGVNPRSIYTAANGQEAINFLAQTHFDGVLCDYNLGTGKNGQQVLEEAKVRDLVGPGCAWILISAEKTADIVMGAVEFQPDAYLIKPITEGALRLRLEKIWARKSAFGEIDRAVAAHDYLRAARLCDERLAVDRVNRNELRRIKCQLLLQAEDYAQVRSLCDEVLAERDLPWAQLGLARCLFAAGDLDGARRGLEALVAENRAYLEAYDWLAKVLSEQGDLAGAAGVLENAARLSPNSVLRQKTLGEVALQMGEPDKAEKAFRKSVSLGENSVFKTADAYLGLAKSCSAQDRPQEALQVLGTVTKQFDDPTVKMKTLATEGMVHHKAGDPIAARKAAQALSAAIQESGGQVGSGDAVEMAELMLVTGEKDQAVALLQNEVRNNPEDSRLLSRVQQVFEAGAMGEEGSALVEASRKEALELMNQGVLLAKDGKLEEALGAMRAACERLPGNVRVLFNFSHLALAYARKNTADPALLEEIRQRLETAHRLSPGEKRYGTLVTQLQALTHSGGSGDATPVAAPPR</sequence>
<accession>A0A975SQC2</accession>
<dbReference type="AlphaFoldDB" id="A0A975SQC2"/>
<keyword evidence="2 4" id="KW-0802">TPR repeat</keyword>
<dbReference type="Pfam" id="PF00072">
    <property type="entry name" value="Response_reg"/>
    <property type="match status" value="1"/>
</dbReference>
<gene>
    <name evidence="6" type="ORF">Azoinq_09530</name>
</gene>
<keyword evidence="3" id="KW-0597">Phosphoprotein</keyword>
<keyword evidence="7" id="KW-1185">Reference proteome</keyword>
<dbReference type="SMART" id="SM00028">
    <property type="entry name" value="TPR"/>
    <property type="match status" value="5"/>
</dbReference>
<evidence type="ECO:0000256" key="4">
    <source>
        <dbReference type="PROSITE-ProRule" id="PRU00339"/>
    </source>
</evidence>
<dbReference type="PANTHER" id="PTHR45586:SF1">
    <property type="entry name" value="LIPOPOLYSACCHARIDE ASSEMBLY PROTEIN B"/>
    <property type="match status" value="1"/>
</dbReference>
<evidence type="ECO:0000256" key="1">
    <source>
        <dbReference type="ARBA" id="ARBA00022737"/>
    </source>
</evidence>
<keyword evidence="1" id="KW-0677">Repeat</keyword>
<evidence type="ECO:0000313" key="6">
    <source>
        <dbReference type="EMBL" id="QWT50513.1"/>
    </source>
</evidence>
<dbReference type="PROSITE" id="PS50005">
    <property type="entry name" value="TPR"/>
    <property type="match status" value="1"/>
</dbReference>
<evidence type="ECO:0000259" key="5">
    <source>
        <dbReference type="PROSITE" id="PS50110"/>
    </source>
</evidence>
<feature type="repeat" description="TPR" evidence="4">
    <location>
        <begin position="250"/>
        <end position="283"/>
    </location>
</feature>
<dbReference type="Proteomes" id="UP000683428">
    <property type="component" value="Chromosome"/>
</dbReference>
<organism evidence="6 7">
    <name type="scientific">Azospira inquinata</name>
    <dbReference type="NCBI Taxonomy" id="2785627"/>
    <lineage>
        <taxon>Bacteria</taxon>
        <taxon>Pseudomonadati</taxon>
        <taxon>Pseudomonadota</taxon>
        <taxon>Betaproteobacteria</taxon>
        <taxon>Rhodocyclales</taxon>
        <taxon>Rhodocyclaceae</taxon>
        <taxon>Azospira</taxon>
    </lineage>
</organism>
<dbReference type="GO" id="GO:0000160">
    <property type="term" value="P:phosphorelay signal transduction system"/>
    <property type="evidence" value="ECO:0007669"/>
    <property type="project" value="InterPro"/>
</dbReference>
<dbReference type="Pfam" id="PF14559">
    <property type="entry name" value="TPR_19"/>
    <property type="match status" value="2"/>
</dbReference>
<dbReference type="PANTHER" id="PTHR45586">
    <property type="entry name" value="TPR REPEAT-CONTAINING PROTEIN PA4667"/>
    <property type="match status" value="1"/>
</dbReference>
<dbReference type="PROSITE" id="PS50110">
    <property type="entry name" value="RESPONSE_REGULATORY"/>
    <property type="match status" value="1"/>
</dbReference>
<dbReference type="EMBL" id="CP064782">
    <property type="protein sequence ID" value="QWT50513.1"/>
    <property type="molecule type" value="Genomic_DNA"/>
</dbReference>
<dbReference type="InterPro" id="IPR001789">
    <property type="entry name" value="Sig_transdc_resp-reg_receiver"/>
</dbReference>